<dbReference type="Proteomes" id="UP000037274">
    <property type="component" value="Unassembled WGS sequence"/>
</dbReference>
<comment type="caution">
    <text evidence="2">The sequence shown here is derived from an EMBL/GenBank/DDBJ whole genome shotgun (WGS) entry which is preliminary data.</text>
</comment>
<name>A0ABR5HZ27_STRLW</name>
<evidence type="ECO:0000313" key="3">
    <source>
        <dbReference type="Proteomes" id="UP000037274"/>
    </source>
</evidence>
<reference evidence="2 3" key="1">
    <citation type="submission" date="2015-06" db="EMBL/GenBank/DDBJ databases">
        <title>Draft genome sequence of Streptomyces leeuwenhoekii C58, which produces the novel lasso peptide, chaxapeptin.</title>
        <authorList>
            <person name="Yi Y."/>
            <person name="Hai D."/>
            <person name="Jaspars M."/>
            <person name="Sheng H."/>
            <person name="Rateb M.E."/>
            <person name="Bull A."/>
            <person name="Goodfellow M."/>
            <person name="Asenjo J.A."/>
            <person name="Ebel R."/>
        </authorList>
    </citation>
    <scope>NUCLEOTIDE SEQUENCE [LARGE SCALE GENOMIC DNA]</scope>
    <source>
        <strain evidence="2 3">C58</strain>
    </source>
</reference>
<feature type="region of interest" description="Disordered" evidence="1">
    <location>
        <begin position="127"/>
        <end position="147"/>
    </location>
</feature>
<evidence type="ECO:0008006" key="4">
    <source>
        <dbReference type="Google" id="ProtNLM"/>
    </source>
</evidence>
<evidence type="ECO:0000313" key="2">
    <source>
        <dbReference type="EMBL" id="KMS79071.1"/>
    </source>
</evidence>
<organism evidence="2 3">
    <name type="scientific">Streptomyces leeuwenhoekii</name>
    <dbReference type="NCBI Taxonomy" id="1437453"/>
    <lineage>
        <taxon>Bacteria</taxon>
        <taxon>Bacillati</taxon>
        <taxon>Actinomycetota</taxon>
        <taxon>Actinomycetes</taxon>
        <taxon>Kitasatosporales</taxon>
        <taxon>Streptomycetaceae</taxon>
        <taxon>Streptomyces</taxon>
    </lineage>
</organism>
<proteinExistence type="predicted"/>
<protein>
    <recommendedName>
        <fullName evidence="4">Mobilization protein</fullName>
    </recommendedName>
</protein>
<keyword evidence="3" id="KW-1185">Reference proteome</keyword>
<feature type="compositionally biased region" description="Basic and acidic residues" evidence="1">
    <location>
        <begin position="128"/>
        <end position="147"/>
    </location>
</feature>
<gene>
    <name evidence="2" type="ORF">ACH49_13510</name>
</gene>
<sequence length="147" mass="16380">MLGLITRRRHEQELAAAKAKTDRQRAAAEAAASRATTAEYNRRQLLRQLAEADAATRRLHGRVEELGRRLAALAEADPEYTAQLEHRVARLQKVGVRILAAGAAERRRADRLQDRLDDALGLNTPAVEDGRQWQTRRQDGGRKAVAS</sequence>
<accession>A0ABR5HZ27</accession>
<dbReference type="RefSeq" id="WP_048572832.1">
    <property type="nucleotide sequence ID" value="NZ_LFEH01000040.1"/>
</dbReference>
<dbReference type="EMBL" id="LFEH01000040">
    <property type="protein sequence ID" value="KMS79071.1"/>
    <property type="molecule type" value="Genomic_DNA"/>
</dbReference>
<evidence type="ECO:0000256" key="1">
    <source>
        <dbReference type="SAM" id="MobiDB-lite"/>
    </source>
</evidence>